<feature type="transmembrane region" description="Helical" evidence="1">
    <location>
        <begin position="62"/>
        <end position="86"/>
    </location>
</feature>
<organism evidence="2 3">
    <name type="scientific">Brassica cretica</name>
    <name type="common">Mustard</name>
    <dbReference type="NCBI Taxonomy" id="69181"/>
    <lineage>
        <taxon>Eukaryota</taxon>
        <taxon>Viridiplantae</taxon>
        <taxon>Streptophyta</taxon>
        <taxon>Embryophyta</taxon>
        <taxon>Tracheophyta</taxon>
        <taxon>Spermatophyta</taxon>
        <taxon>Magnoliopsida</taxon>
        <taxon>eudicotyledons</taxon>
        <taxon>Gunneridae</taxon>
        <taxon>Pentapetalae</taxon>
        <taxon>rosids</taxon>
        <taxon>malvids</taxon>
        <taxon>Brassicales</taxon>
        <taxon>Brassicaceae</taxon>
        <taxon>Brassiceae</taxon>
        <taxon>Brassica</taxon>
    </lineage>
</organism>
<sequence>MICVLLSRKSSLDDRFTAGLGGCLALWCDYETVARVVVEAATPSDPGFNLLNLPVVVWFEGVVSGFNLVAFLGILVGHILCLGIIVWSRFAPAVGQRVSATAAAGGFLLILSPFPFAPPPFSLSLSICFWHWERVWLSGKAPLERSSARESASFSGLMASLWLRSAFGFDPNAVEGWFIPLLSLWWWSCPALEVEIVTLLGVLEAVMVTRLCSDVWQNEQLGGGSLWPSDCCSVDTHRCISPLFRLSIVHRSAFGFDPNAVEGWFIPLLSLWWWSCPALEVEIVTLLGSWRFWCIVFEVEKAPEVYSDSEVPREPGYAGGDGNSALF</sequence>
<evidence type="ECO:0000313" key="3">
    <source>
        <dbReference type="Proteomes" id="UP000712281"/>
    </source>
</evidence>
<keyword evidence="1" id="KW-1133">Transmembrane helix</keyword>
<keyword evidence="1" id="KW-0472">Membrane</keyword>
<dbReference type="AlphaFoldDB" id="A0A8S9FVF4"/>
<evidence type="ECO:0000256" key="1">
    <source>
        <dbReference type="SAM" id="Phobius"/>
    </source>
</evidence>
<evidence type="ECO:0000313" key="2">
    <source>
        <dbReference type="EMBL" id="KAF2537124.1"/>
    </source>
</evidence>
<comment type="caution">
    <text evidence="2">The sequence shown here is derived from an EMBL/GenBank/DDBJ whole genome shotgun (WGS) entry which is preliminary data.</text>
</comment>
<gene>
    <name evidence="2" type="ORF">F2Q68_00021693</name>
</gene>
<dbReference type="EMBL" id="QGKW02002228">
    <property type="protein sequence ID" value="KAF2537124.1"/>
    <property type="molecule type" value="Genomic_DNA"/>
</dbReference>
<keyword evidence="1" id="KW-0812">Transmembrane</keyword>
<reference evidence="2" key="1">
    <citation type="submission" date="2019-12" db="EMBL/GenBank/DDBJ databases">
        <title>Genome sequencing and annotation of Brassica cretica.</title>
        <authorList>
            <person name="Studholme D.J."/>
            <person name="Sarris P.F."/>
        </authorList>
    </citation>
    <scope>NUCLEOTIDE SEQUENCE</scope>
    <source>
        <strain evidence="2">PFS-001/15</strain>
        <tissue evidence="2">Leaf</tissue>
    </source>
</reference>
<protein>
    <submittedName>
        <fullName evidence="2">Uncharacterized protein</fullName>
    </submittedName>
</protein>
<proteinExistence type="predicted"/>
<feature type="transmembrane region" description="Helical" evidence="1">
    <location>
        <begin position="98"/>
        <end position="116"/>
    </location>
</feature>
<dbReference type="Proteomes" id="UP000712281">
    <property type="component" value="Unassembled WGS sequence"/>
</dbReference>
<name>A0A8S9FVF4_BRACR</name>
<accession>A0A8S9FVF4</accession>